<feature type="transmembrane region" description="Helical" evidence="1">
    <location>
        <begin position="45"/>
        <end position="67"/>
    </location>
</feature>
<feature type="transmembrane region" description="Helical" evidence="1">
    <location>
        <begin position="199"/>
        <end position="217"/>
    </location>
</feature>
<feature type="signal peptide" evidence="2">
    <location>
        <begin position="1"/>
        <end position="21"/>
    </location>
</feature>
<dbReference type="EMBL" id="ML978154">
    <property type="protein sequence ID" value="KAF2036768.1"/>
    <property type="molecule type" value="Genomic_DNA"/>
</dbReference>
<keyword evidence="1" id="KW-0812">Transmembrane</keyword>
<dbReference type="AlphaFoldDB" id="A0A9P4LST3"/>
<keyword evidence="4" id="KW-1185">Reference proteome</keyword>
<proteinExistence type="predicted"/>
<feature type="chain" id="PRO_5040121757" evidence="2">
    <location>
        <begin position="22"/>
        <end position="540"/>
    </location>
</feature>
<feature type="transmembrane region" description="Helical" evidence="1">
    <location>
        <begin position="488"/>
        <end position="507"/>
    </location>
</feature>
<feature type="transmembrane region" description="Helical" evidence="1">
    <location>
        <begin position="229"/>
        <end position="249"/>
    </location>
</feature>
<name>A0A9P4LST3_9PLEO</name>
<evidence type="ECO:0000256" key="1">
    <source>
        <dbReference type="SAM" id="Phobius"/>
    </source>
</evidence>
<keyword evidence="1" id="KW-0472">Membrane</keyword>
<dbReference type="PANTHER" id="PTHR35043">
    <property type="entry name" value="TRANSCRIPTION FACTOR DOMAIN-CONTAINING PROTEIN"/>
    <property type="match status" value="1"/>
</dbReference>
<feature type="transmembrane region" description="Helical" evidence="1">
    <location>
        <begin position="79"/>
        <end position="100"/>
    </location>
</feature>
<gene>
    <name evidence="3" type="ORF">EK21DRAFT_51457</name>
</gene>
<accession>A0A9P4LST3</accession>
<keyword evidence="2" id="KW-0732">Signal</keyword>
<protein>
    <submittedName>
        <fullName evidence="3">Uncharacterized protein</fullName>
    </submittedName>
</protein>
<evidence type="ECO:0000313" key="4">
    <source>
        <dbReference type="Proteomes" id="UP000799777"/>
    </source>
</evidence>
<feature type="transmembrane region" description="Helical" evidence="1">
    <location>
        <begin position="413"/>
        <end position="433"/>
    </location>
</feature>
<keyword evidence="1" id="KW-1133">Transmembrane helix</keyword>
<evidence type="ECO:0000313" key="3">
    <source>
        <dbReference type="EMBL" id="KAF2036768.1"/>
    </source>
</evidence>
<organism evidence="3 4">
    <name type="scientific">Setomelanomma holmii</name>
    <dbReference type="NCBI Taxonomy" id="210430"/>
    <lineage>
        <taxon>Eukaryota</taxon>
        <taxon>Fungi</taxon>
        <taxon>Dikarya</taxon>
        <taxon>Ascomycota</taxon>
        <taxon>Pezizomycotina</taxon>
        <taxon>Dothideomycetes</taxon>
        <taxon>Pleosporomycetidae</taxon>
        <taxon>Pleosporales</taxon>
        <taxon>Pleosporineae</taxon>
        <taxon>Phaeosphaeriaceae</taxon>
        <taxon>Setomelanomma</taxon>
    </lineage>
</organism>
<dbReference type="PANTHER" id="PTHR35043:SF7">
    <property type="entry name" value="TRANSCRIPTION FACTOR DOMAIN-CONTAINING PROTEIN"/>
    <property type="match status" value="1"/>
</dbReference>
<reference evidence="3" key="1">
    <citation type="journal article" date="2020" name="Stud. Mycol.">
        <title>101 Dothideomycetes genomes: a test case for predicting lifestyles and emergence of pathogens.</title>
        <authorList>
            <person name="Haridas S."/>
            <person name="Albert R."/>
            <person name="Binder M."/>
            <person name="Bloem J."/>
            <person name="Labutti K."/>
            <person name="Salamov A."/>
            <person name="Andreopoulos B."/>
            <person name="Baker S."/>
            <person name="Barry K."/>
            <person name="Bills G."/>
            <person name="Bluhm B."/>
            <person name="Cannon C."/>
            <person name="Castanera R."/>
            <person name="Culley D."/>
            <person name="Daum C."/>
            <person name="Ezra D."/>
            <person name="Gonzalez J."/>
            <person name="Henrissat B."/>
            <person name="Kuo A."/>
            <person name="Liang C."/>
            <person name="Lipzen A."/>
            <person name="Lutzoni F."/>
            <person name="Magnuson J."/>
            <person name="Mondo S."/>
            <person name="Nolan M."/>
            <person name="Ohm R."/>
            <person name="Pangilinan J."/>
            <person name="Park H.-J."/>
            <person name="Ramirez L."/>
            <person name="Alfaro M."/>
            <person name="Sun H."/>
            <person name="Tritt A."/>
            <person name="Yoshinaga Y."/>
            <person name="Zwiers L.-H."/>
            <person name="Turgeon B."/>
            <person name="Goodwin S."/>
            <person name="Spatafora J."/>
            <person name="Crous P."/>
            <person name="Grigoriev I."/>
        </authorList>
    </citation>
    <scope>NUCLEOTIDE SEQUENCE</scope>
    <source>
        <strain evidence="3">CBS 110217</strain>
    </source>
</reference>
<sequence length="540" mass="60314">MAASTLLISLAIFSLAPRASSISIGNVDTSTTVGFVQEDNTRDTISLLLSCFATLGLCVYSAVHLNIPRKSEGFYRTLLRELFWCIIGLFAPELILYTAWRQLASARQLRYEVEQARNKSDKSTEHDKRTSSWTIAHGFYGTMGGFAIDIDHTETRYAPLFGNAERLTLTAKGVALLAQCGHIPDISLDDIKDKNKADGLAKLLVCIQAGWMIIQVITRTATGLPTTLLEVHTVAHVVCALIMYVLWWHKPRQVASPTILKGDWVWPFAAYMFLASRMSGEVPKGKLAMFRHATPQMKQLVYLDDDGTAALPHENIAHLTTSALGAKGHFRPRGEHFGNNPEPSSPMPEDEISAEHKRIAAEAVALYPALRARFVAIDQECSASRYHPYATELVQDHALDWPNAGFLRRTQSLVMGMVLWGASMTYGAIHVAAWDYFFPTQLEKLFWHLSSVWVTFCAAFWLLTNLLAKVFPGIDRVWVAYNERRLGWVSVSLITSLCVLCGVSYVVSRAFLVVEAFVSIREVPEDVYKTTAWSQVFPHL</sequence>
<evidence type="ECO:0000256" key="2">
    <source>
        <dbReference type="SAM" id="SignalP"/>
    </source>
</evidence>
<dbReference type="OrthoDB" id="3061561at2759"/>
<feature type="transmembrane region" description="Helical" evidence="1">
    <location>
        <begin position="445"/>
        <end position="468"/>
    </location>
</feature>
<comment type="caution">
    <text evidence="3">The sequence shown here is derived from an EMBL/GenBank/DDBJ whole genome shotgun (WGS) entry which is preliminary data.</text>
</comment>
<dbReference type="Proteomes" id="UP000799777">
    <property type="component" value="Unassembled WGS sequence"/>
</dbReference>